<dbReference type="EMBL" id="JAFJYH010000048">
    <property type="protein sequence ID" value="KAG4422503.1"/>
    <property type="molecule type" value="Genomic_DNA"/>
</dbReference>
<dbReference type="SMART" id="SM00829">
    <property type="entry name" value="PKS_ER"/>
    <property type="match status" value="1"/>
</dbReference>
<gene>
    <name evidence="12" type="ORF">IFR04_004404</name>
</gene>
<dbReference type="GO" id="GO:0006633">
    <property type="term" value="P:fatty acid biosynthetic process"/>
    <property type="evidence" value="ECO:0007669"/>
    <property type="project" value="InterPro"/>
</dbReference>
<evidence type="ECO:0000256" key="6">
    <source>
        <dbReference type="ARBA" id="ARBA00023268"/>
    </source>
</evidence>
<evidence type="ECO:0000256" key="7">
    <source>
        <dbReference type="ARBA" id="ARBA00023315"/>
    </source>
</evidence>
<dbReference type="Pfam" id="PF16197">
    <property type="entry name" value="KAsynt_C_assoc"/>
    <property type="match status" value="1"/>
</dbReference>
<sequence>MAESVEDACMPIAVIGMACRFPGDATSPDHLWELLANGRNAWSEFPEDRINIDGFYHPSGNREGSICFKGGHFLKEDIAAWDAPFFSTTAHEAAAMDPQQRILLEVSYEAFENAGIPIETLPGTSTAVYCGSFVKDYEQICLRDPDYSPQYAATGNGIAIMSNRISWFYDLRGPSMTLDTGCSASLVGVHLACQSLRTGESTLAIAMGAGMILTPSTMLPMTALNFLSPDGKCFAFDERANGYGRGEGIGGIVLKPLADALRDNDTIRAVIRGSGVNQDGRTPGITMPSKDAQALNIRAVYKLAGLGYNRTAYFEAHGTGTQAGDPTELGAISETFAETRDPKDPIYVGSVKTNIGHLEGCAGIAGVVKGVLMLEKGLIPPNIYFENVNPKIDLDAWHIKIPQSVTPWPMEGLRRVSINCFGFGGTNAHIILDDAFHYLSERGIKGNHSSIEVSASASPSTTDSGIMIDTPLSNLGTLDAALTTARAKIYVLSSHEQSGIEKLSHGYSEYLVSKDNSISSTKDTSELASDLAYTLATRRTRLPWKAFIVSPSPEKLRTRFLECVSKPVRSSEVPNIAFIFSGQGAQWYAMGRELLQYQVFRDSLEEADAYLKSIGSEWSLMSELLKDEKESIVNLPKISQPLCTALQVALVDLLEHWGVRPSTVAGHSSGEIAAAYTLGAISRLDAWKLAYHRGRLTNDIAALSPGLRGRMMAVALSKDAVEGYLREVRNGVAIVACINSPENVTISGDESAILELEERLQREGVFARKLKVETAYHSSHMRVIENSYLQAISDVRTRESAAGRTMFSSVMGTFVKCEELGPAYWARNLVSPVRFSEAVQSLLRSKGSKVDVLLELGPSGVLQGPLKQILDGEVKSKSRPKYVSMLSRGKDAVMTAMEMAGTLFTLGHSIDLGKVNTSILDTMPQVLSDLPTYPWNHTKTYWHESHIGAAHRFRKFGRQDLIGSPSADSTPFDRRWRGFTRVSENPWVLDHQVQNTIIYPAAGMMSMVLEAAQQIQDQDRKVDGYEISNMNILKAMIIPETVHGLETAINVKLHEPVSKDEVAWHEFVIYSKLLGGAWTKNADGLVAIRYKAGDIDIISNAEFKRAFENSKKVCSETMSPRQLYESLESIGMKYGPMFQNILAVSKKDNVSCSTIRIPDTISRMPAKYEYPHLLHPATLDAMFQTVFVAGSEPMVPSFLESMFVSADFPRGSGKELNGHSSALRRGLRDATGSIVMSDESWRKPMIIVKDLHFTALTSSPEEFAESGFLPNHHKLCAELDWNENVDTASVETLSEWMRLLTFKSPDLNILEICHIREPAVESIFNILSDNPSSTPRLARYTLATENSEGSELIQSRLGKSSAYVLWKSLTGAIDLEKQDFKPRTFDLIISSLMNPESLATLQGLLKPKGNLVLLKDTKIHAIDINTYQVDRQISLQSGDTQSTMFSSGFFEGESNNNKALILHNSPPSPPTTLARDVLLITPVNPSARIQTLCSKLTEALLLVGVKATTTVLVHPAERFSQQICIALVEIESPLVFDWTKDEFDAFRSIVSSSAGCLWVTRGGHVEVDSPCMGPAATLLRTIRSEDPQKLLFSLDLDSSRDLNIDATGAAIMHVISKSFDPASMSEETEYAERGGKLLIPRAVLQEQLSGKIERGNTQRHPVKVPFFDKNRPLKLEVGALGNLDSLCFVDDPVPALALSPSEIEIKVVSVGISATDVKTAMGQTSYDYFGSDVSGVVARVGSGTTKLKVGDRVAAIVQGAFKTFVRCQESMAQLIPDEMTYEIAASLPTDLVTAYHAVTIGRLEEGDSVLIHTGPNGLGQAAIQIANKIGAVVYATTRSLKERKHLMLTYQIPEDHILDLNSAAFGKVVRRLTGGRGIDLIISTIGQQHLEETWKCIDDLGRFVDVRSSDANQTTLKSLPLLRNITYSSIDPLYMFQSNVSVSSRLFQAAFDLVRGNFVKESRPISVLPVSDISAAFQEAQERSHGKVVLRIEDDDLVPVVPRESHPLKLSPEATYVLVGGLGGLGRSLAMFMVQHGAKHLAFFSRSGATSEGQLNFMNSLKQQGIDARAYACDICDKSQLEVVLQQCAQEMPKIRGVIQGAAVLRVRVFTKMLDQADNVVQDAIFENMTYDDWVTATRPKMQGSWNLHETMPKDLEFFVLLSSSAGAIGARGQANYNSGNGFQDALAHHRRSRGLAAVSLDLGPILGAGMVAEDEATLEMLRAAGFFGIREKDFHIIVAAAMTGYTEDEHRTPAQLITGTGTGGGVKQNSIGDPYWYREARMSIMSKLDLIPSSTDTDTLSMQELLSSSTSLSEASSIILEGLITLFAKSMNMLPGDLDTRKSASAYGVDSLVAVGTRNWIFRETGVDVSIFEILSESTIAEMAEDIARKCKFLSKEIRQGEDDE</sequence>
<evidence type="ECO:0000313" key="13">
    <source>
        <dbReference type="Proteomes" id="UP000664132"/>
    </source>
</evidence>
<name>A0A8H7WCV3_9HELO</name>
<keyword evidence="2" id="KW-0597">Phosphoprotein</keyword>
<dbReference type="SMART" id="SM00827">
    <property type="entry name" value="PKS_AT"/>
    <property type="match status" value="1"/>
</dbReference>
<dbReference type="InterPro" id="IPR014043">
    <property type="entry name" value="Acyl_transferase_dom"/>
</dbReference>
<dbReference type="SMART" id="SM00825">
    <property type="entry name" value="PKS_KS"/>
    <property type="match status" value="1"/>
</dbReference>
<dbReference type="Pfam" id="PF08240">
    <property type="entry name" value="ADH_N"/>
    <property type="match status" value="1"/>
</dbReference>
<keyword evidence="13" id="KW-1185">Reference proteome</keyword>
<dbReference type="GO" id="GO:0031177">
    <property type="term" value="F:phosphopantetheine binding"/>
    <property type="evidence" value="ECO:0007669"/>
    <property type="project" value="InterPro"/>
</dbReference>
<dbReference type="GO" id="GO:0030639">
    <property type="term" value="P:polyketide biosynthetic process"/>
    <property type="evidence" value="ECO:0007669"/>
    <property type="project" value="UniProtKB-ARBA"/>
</dbReference>
<keyword evidence="3" id="KW-0808">Transferase</keyword>
<evidence type="ECO:0000313" key="12">
    <source>
        <dbReference type="EMBL" id="KAG4422503.1"/>
    </source>
</evidence>
<dbReference type="SMART" id="SM00822">
    <property type="entry name" value="PKS_KR"/>
    <property type="match status" value="1"/>
</dbReference>
<dbReference type="Pfam" id="PF02801">
    <property type="entry name" value="Ketoacyl-synt_C"/>
    <property type="match status" value="1"/>
</dbReference>
<dbReference type="Gene3D" id="3.90.180.10">
    <property type="entry name" value="Medium-chain alcohol dehydrogenases, catalytic domain"/>
    <property type="match status" value="1"/>
</dbReference>
<dbReference type="SUPFAM" id="SSF55048">
    <property type="entry name" value="Probable ACP-binding domain of malonyl-CoA ACP transacylase"/>
    <property type="match status" value="1"/>
</dbReference>
<dbReference type="SUPFAM" id="SSF51735">
    <property type="entry name" value="NAD(P)-binding Rossmann-fold domains"/>
    <property type="match status" value="2"/>
</dbReference>
<dbReference type="InterPro" id="IPR001227">
    <property type="entry name" value="Ac_transferase_dom_sf"/>
</dbReference>
<dbReference type="InterPro" id="IPR050091">
    <property type="entry name" value="PKS_NRPS_Biosynth_Enz"/>
</dbReference>
<dbReference type="SUPFAM" id="SSF50129">
    <property type="entry name" value="GroES-like"/>
    <property type="match status" value="1"/>
</dbReference>
<protein>
    <recommendedName>
        <fullName evidence="14">Polyketide synthase</fullName>
    </recommendedName>
</protein>
<evidence type="ECO:0000256" key="8">
    <source>
        <dbReference type="PROSITE-ProRule" id="PRU01363"/>
    </source>
</evidence>
<feature type="region of interest" description="C-terminal hotdog fold" evidence="8">
    <location>
        <begin position="1115"/>
        <end position="1262"/>
    </location>
</feature>
<dbReference type="PROSITE" id="PS52019">
    <property type="entry name" value="PKS_MFAS_DH"/>
    <property type="match status" value="1"/>
</dbReference>
<proteinExistence type="predicted"/>
<dbReference type="InterPro" id="IPR016036">
    <property type="entry name" value="Malonyl_transacylase_ACP-bd"/>
</dbReference>
<dbReference type="InterPro" id="IPR057326">
    <property type="entry name" value="KR_dom"/>
</dbReference>
<dbReference type="Proteomes" id="UP000664132">
    <property type="component" value="Unassembled WGS sequence"/>
</dbReference>
<dbReference type="SUPFAM" id="SSF52151">
    <property type="entry name" value="FabD/lysophospholipase-like"/>
    <property type="match status" value="1"/>
</dbReference>
<dbReference type="InterPro" id="IPR013154">
    <property type="entry name" value="ADH-like_N"/>
</dbReference>
<organism evidence="12 13">
    <name type="scientific">Cadophora malorum</name>
    <dbReference type="NCBI Taxonomy" id="108018"/>
    <lineage>
        <taxon>Eukaryota</taxon>
        <taxon>Fungi</taxon>
        <taxon>Dikarya</taxon>
        <taxon>Ascomycota</taxon>
        <taxon>Pezizomycotina</taxon>
        <taxon>Leotiomycetes</taxon>
        <taxon>Helotiales</taxon>
        <taxon>Ploettnerulaceae</taxon>
        <taxon>Cadophora</taxon>
    </lineage>
</organism>
<dbReference type="InterPro" id="IPR032821">
    <property type="entry name" value="PKS_assoc"/>
</dbReference>
<evidence type="ECO:0000259" key="10">
    <source>
        <dbReference type="PROSITE" id="PS52004"/>
    </source>
</evidence>
<dbReference type="PANTHER" id="PTHR43775:SF29">
    <property type="entry name" value="ASPERFURANONE POLYKETIDE SYNTHASE AFOG-RELATED"/>
    <property type="match status" value="1"/>
</dbReference>
<dbReference type="Gene3D" id="3.30.70.3290">
    <property type="match status" value="1"/>
</dbReference>
<keyword evidence="5" id="KW-0560">Oxidoreductase</keyword>
<feature type="active site" description="Proton donor; for dehydratase activity" evidence="8">
    <location>
        <position position="1180"/>
    </location>
</feature>
<dbReference type="InterPro" id="IPR020841">
    <property type="entry name" value="PKS_Beta-ketoAc_synthase_dom"/>
</dbReference>
<dbReference type="Gene3D" id="3.40.47.10">
    <property type="match status" value="1"/>
</dbReference>
<dbReference type="SMART" id="SM00823">
    <property type="entry name" value="PKS_PP"/>
    <property type="match status" value="1"/>
</dbReference>
<evidence type="ECO:0000256" key="4">
    <source>
        <dbReference type="ARBA" id="ARBA00022857"/>
    </source>
</evidence>
<dbReference type="InterPro" id="IPR049900">
    <property type="entry name" value="PKS_mFAS_DH"/>
</dbReference>
<dbReference type="InterPro" id="IPR016039">
    <property type="entry name" value="Thiolase-like"/>
</dbReference>
<dbReference type="PROSITE" id="PS52004">
    <property type="entry name" value="KS3_2"/>
    <property type="match status" value="1"/>
</dbReference>
<dbReference type="InterPro" id="IPR013149">
    <property type="entry name" value="ADH-like_C"/>
</dbReference>
<dbReference type="InterPro" id="IPR014030">
    <property type="entry name" value="Ketoacyl_synth_N"/>
</dbReference>
<dbReference type="PROSITE" id="PS00012">
    <property type="entry name" value="PHOSPHOPANTETHEINE"/>
    <property type="match status" value="1"/>
</dbReference>
<dbReference type="InterPro" id="IPR036291">
    <property type="entry name" value="NAD(P)-bd_dom_sf"/>
</dbReference>
<dbReference type="PROSITE" id="PS00606">
    <property type="entry name" value="KS3_1"/>
    <property type="match status" value="1"/>
</dbReference>
<dbReference type="InterPro" id="IPR006162">
    <property type="entry name" value="Ppantetheine_attach_site"/>
</dbReference>
<dbReference type="Pfam" id="PF14765">
    <property type="entry name" value="PS-DH"/>
    <property type="match status" value="1"/>
</dbReference>
<feature type="active site" description="Proton acceptor; for dehydratase activity" evidence="8">
    <location>
        <position position="991"/>
    </location>
</feature>
<feature type="domain" description="Carrier" evidence="9">
    <location>
        <begin position="2315"/>
        <end position="2392"/>
    </location>
</feature>
<dbReference type="Pfam" id="PF23297">
    <property type="entry name" value="ACP_SdgA_C"/>
    <property type="match status" value="1"/>
</dbReference>
<dbReference type="InterPro" id="IPR036736">
    <property type="entry name" value="ACP-like_sf"/>
</dbReference>
<feature type="domain" description="Ketosynthase family 3 (KS3)" evidence="10">
    <location>
        <begin position="9"/>
        <end position="434"/>
    </location>
</feature>
<dbReference type="Gene3D" id="3.10.129.110">
    <property type="entry name" value="Polyketide synthase dehydratase"/>
    <property type="match status" value="1"/>
</dbReference>
<reference evidence="12" key="1">
    <citation type="submission" date="2021-02" db="EMBL/GenBank/DDBJ databases">
        <title>Genome sequence Cadophora malorum strain M34.</title>
        <authorList>
            <person name="Stefanovic E."/>
            <person name="Vu D."/>
            <person name="Scully C."/>
            <person name="Dijksterhuis J."/>
            <person name="Roader J."/>
            <person name="Houbraken J."/>
        </authorList>
    </citation>
    <scope>NUCLEOTIDE SEQUENCE</scope>
    <source>
        <strain evidence="12">M34</strain>
    </source>
</reference>
<dbReference type="SMART" id="SM00826">
    <property type="entry name" value="PKS_DH"/>
    <property type="match status" value="1"/>
</dbReference>
<accession>A0A8H7WCV3</accession>
<evidence type="ECO:0000256" key="3">
    <source>
        <dbReference type="ARBA" id="ARBA00022679"/>
    </source>
</evidence>
<evidence type="ECO:0000256" key="2">
    <source>
        <dbReference type="ARBA" id="ARBA00022553"/>
    </source>
</evidence>
<dbReference type="InterPro" id="IPR042104">
    <property type="entry name" value="PKS_dehydratase_sf"/>
</dbReference>
<evidence type="ECO:0000259" key="11">
    <source>
        <dbReference type="PROSITE" id="PS52019"/>
    </source>
</evidence>
<evidence type="ECO:0000259" key="9">
    <source>
        <dbReference type="PROSITE" id="PS50075"/>
    </source>
</evidence>
<dbReference type="GO" id="GO:0004312">
    <property type="term" value="F:fatty acid synthase activity"/>
    <property type="evidence" value="ECO:0007669"/>
    <property type="project" value="TreeGrafter"/>
</dbReference>
<dbReference type="GO" id="GO:0004315">
    <property type="term" value="F:3-oxoacyl-[acyl-carrier-protein] synthase activity"/>
    <property type="evidence" value="ECO:0007669"/>
    <property type="project" value="InterPro"/>
</dbReference>
<dbReference type="GO" id="GO:0016491">
    <property type="term" value="F:oxidoreductase activity"/>
    <property type="evidence" value="ECO:0007669"/>
    <property type="project" value="UniProtKB-KW"/>
</dbReference>
<dbReference type="PROSITE" id="PS50075">
    <property type="entry name" value="CARRIER"/>
    <property type="match status" value="1"/>
</dbReference>
<dbReference type="SUPFAM" id="SSF53901">
    <property type="entry name" value="Thiolase-like"/>
    <property type="match status" value="1"/>
</dbReference>
<dbReference type="OrthoDB" id="329835at2759"/>
<feature type="domain" description="PKS/mFAS DH" evidence="11">
    <location>
        <begin position="959"/>
        <end position="1262"/>
    </location>
</feature>
<feature type="region of interest" description="N-terminal hotdog fold" evidence="8">
    <location>
        <begin position="959"/>
        <end position="1093"/>
    </location>
</feature>
<dbReference type="InterPro" id="IPR009081">
    <property type="entry name" value="PP-bd_ACP"/>
</dbReference>
<dbReference type="Pfam" id="PF00109">
    <property type="entry name" value="ketoacyl-synt"/>
    <property type="match status" value="1"/>
</dbReference>
<keyword evidence="1" id="KW-0596">Phosphopantetheine</keyword>
<dbReference type="Pfam" id="PF00698">
    <property type="entry name" value="Acyl_transf_1"/>
    <property type="match status" value="1"/>
</dbReference>
<dbReference type="PANTHER" id="PTHR43775">
    <property type="entry name" value="FATTY ACID SYNTHASE"/>
    <property type="match status" value="1"/>
</dbReference>
<keyword evidence="7" id="KW-0012">Acyltransferase</keyword>
<dbReference type="Pfam" id="PF21089">
    <property type="entry name" value="PKS_DH_N"/>
    <property type="match status" value="1"/>
</dbReference>
<dbReference type="Pfam" id="PF23114">
    <property type="entry name" value="NAD-bd_HRPKS_sdrA"/>
    <property type="match status" value="1"/>
</dbReference>
<evidence type="ECO:0000256" key="1">
    <source>
        <dbReference type="ARBA" id="ARBA00022450"/>
    </source>
</evidence>
<dbReference type="InterPro" id="IPR020806">
    <property type="entry name" value="PKS_PP-bd"/>
</dbReference>
<dbReference type="InterPro" id="IPR011032">
    <property type="entry name" value="GroES-like_sf"/>
</dbReference>
<dbReference type="InterPro" id="IPR056501">
    <property type="entry name" value="NAD-bd_HRPKS_sdrA"/>
</dbReference>
<dbReference type="Gene3D" id="3.40.366.10">
    <property type="entry name" value="Malonyl-Coenzyme A Acyl Carrier Protein, domain 2"/>
    <property type="match status" value="1"/>
</dbReference>
<dbReference type="Gene3D" id="1.10.1200.10">
    <property type="entry name" value="ACP-like"/>
    <property type="match status" value="1"/>
</dbReference>
<comment type="caution">
    <text evidence="12">The sequence shown here is derived from an EMBL/GenBank/DDBJ whole genome shotgun (WGS) entry which is preliminary data.</text>
</comment>
<evidence type="ECO:0000256" key="5">
    <source>
        <dbReference type="ARBA" id="ARBA00023002"/>
    </source>
</evidence>
<keyword evidence="6" id="KW-0511">Multifunctional enzyme</keyword>
<dbReference type="SUPFAM" id="SSF47336">
    <property type="entry name" value="ACP-like"/>
    <property type="match status" value="1"/>
</dbReference>
<dbReference type="CDD" id="cd05195">
    <property type="entry name" value="enoyl_red"/>
    <property type="match status" value="1"/>
</dbReference>
<dbReference type="InterPro" id="IPR020807">
    <property type="entry name" value="PKS_DH"/>
</dbReference>
<dbReference type="InterPro" id="IPR018201">
    <property type="entry name" value="Ketoacyl_synth_AS"/>
</dbReference>
<keyword evidence="4" id="KW-0521">NADP</keyword>
<evidence type="ECO:0008006" key="14">
    <source>
        <dbReference type="Google" id="ProtNLM"/>
    </source>
</evidence>
<dbReference type="Pfam" id="PF00107">
    <property type="entry name" value="ADH_zinc_N"/>
    <property type="match status" value="1"/>
</dbReference>
<dbReference type="InterPro" id="IPR013968">
    <property type="entry name" value="PKS_KR"/>
</dbReference>
<dbReference type="InterPro" id="IPR020843">
    <property type="entry name" value="ER"/>
</dbReference>
<dbReference type="CDD" id="cd00833">
    <property type="entry name" value="PKS"/>
    <property type="match status" value="1"/>
</dbReference>
<dbReference type="InterPro" id="IPR049552">
    <property type="entry name" value="PKS_DH_N"/>
</dbReference>
<dbReference type="Pfam" id="PF08659">
    <property type="entry name" value="KR"/>
    <property type="match status" value="2"/>
</dbReference>
<dbReference type="FunFam" id="3.40.47.10:FF:000019">
    <property type="entry name" value="Polyketide synthase type I"/>
    <property type="match status" value="1"/>
</dbReference>
<dbReference type="Gene3D" id="3.40.50.720">
    <property type="entry name" value="NAD(P)-binding Rossmann-like Domain"/>
    <property type="match status" value="1"/>
</dbReference>
<dbReference type="InterPro" id="IPR014031">
    <property type="entry name" value="Ketoacyl_synth_C"/>
</dbReference>
<dbReference type="InterPro" id="IPR016035">
    <property type="entry name" value="Acyl_Trfase/lysoPLipase"/>
</dbReference>
<dbReference type="InterPro" id="IPR049551">
    <property type="entry name" value="PKS_DH_C"/>
</dbReference>